<keyword evidence="1" id="KW-0472">Membrane</keyword>
<dbReference type="PROSITE" id="PS51257">
    <property type="entry name" value="PROKAR_LIPOPROTEIN"/>
    <property type="match status" value="1"/>
</dbReference>
<evidence type="ECO:0000313" key="5">
    <source>
        <dbReference type="Proteomes" id="UP000249248"/>
    </source>
</evidence>
<evidence type="ECO:0000256" key="1">
    <source>
        <dbReference type="PROSITE-ProRule" id="PRU00473"/>
    </source>
</evidence>
<evidence type="ECO:0000313" key="4">
    <source>
        <dbReference type="EMBL" id="PZE17096.1"/>
    </source>
</evidence>
<proteinExistence type="predicted"/>
<reference evidence="4 5" key="1">
    <citation type="submission" date="2018-06" db="EMBL/GenBank/DDBJ databases">
        <title>The draft genome sequence of Crocinitomix sp. SM1701.</title>
        <authorList>
            <person name="Zhang X."/>
        </authorList>
    </citation>
    <scope>NUCLEOTIDE SEQUENCE [LARGE SCALE GENOMIC DNA]</scope>
    <source>
        <strain evidence="4 5">SM1701</strain>
    </source>
</reference>
<dbReference type="RefSeq" id="WP_111063220.1">
    <property type="nucleotide sequence ID" value="NZ_JBHUCU010000032.1"/>
</dbReference>
<dbReference type="AlphaFoldDB" id="A0A2W1NGD9"/>
<dbReference type="CDD" id="cd07185">
    <property type="entry name" value="OmpA_C-like"/>
    <property type="match status" value="1"/>
</dbReference>
<dbReference type="PROSITE" id="PS51123">
    <property type="entry name" value="OMPA_2"/>
    <property type="match status" value="1"/>
</dbReference>
<dbReference type="PANTHER" id="PTHR30329">
    <property type="entry name" value="STATOR ELEMENT OF FLAGELLAR MOTOR COMPLEX"/>
    <property type="match status" value="1"/>
</dbReference>
<dbReference type="Proteomes" id="UP000249248">
    <property type="component" value="Unassembled WGS sequence"/>
</dbReference>
<feature type="domain" description="OmpA-like" evidence="3">
    <location>
        <begin position="191"/>
        <end position="310"/>
    </location>
</feature>
<evidence type="ECO:0000259" key="3">
    <source>
        <dbReference type="PROSITE" id="PS51123"/>
    </source>
</evidence>
<dbReference type="SUPFAM" id="SSF103088">
    <property type="entry name" value="OmpA-like"/>
    <property type="match status" value="1"/>
</dbReference>
<dbReference type="InterPro" id="IPR036737">
    <property type="entry name" value="OmpA-like_sf"/>
</dbReference>
<dbReference type="GO" id="GO:0016020">
    <property type="term" value="C:membrane"/>
    <property type="evidence" value="ECO:0007669"/>
    <property type="project" value="UniProtKB-UniRule"/>
</dbReference>
<gene>
    <name evidence="4" type="ORF">DNU06_10155</name>
</gene>
<comment type="caution">
    <text evidence="4">The sequence shown here is derived from an EMBL/GenBank/DDBJ whole genome shotgun (WGS) entry which is preliminary data.</text>
</comment>
<dbReference type="Gene3D" id="3.30.1330.60">
    <property type="entry name" value="OmpA-like domain"/>
    <property type="match status" value="1"/>
</dbReference>
<dbReference type="OrthoDB" id="9815217at2"/>
<protein>
    <recommendedName>
        <fullName evidence="3">OmpA-like domain-containing protein</fullName>
    </recommendedName>
</protein>
<keyword evidence="2" id="KW-0175">Coiled coil</keyword>
<dbReference type="InterPro" id="IPR006665">
    <property type="entry name" value="OmpA-like"/>
</dbReference>
<evidence type="ECO:0000256" key="2">
    <source>
        <dbReference type="SAM" id="Coils"/>
    </source>
</evidence>
<organism evidence="4 5">
    <name type="scientific">Putridiphycobacter roseus</name>
    <dbReference type="NCBI Taxonomy" id="2219161"/>
    <lineage>
        <taxon>Bacteria</taxon>
        <taxon>Pseudomonadati</taxon>
        <taxon>Bacteroidota</taxon>
        <taxon>Flavobacteriia</taxon>
        <taxon>Flavobacteriales</taxon>
        <taxon>Crocinitomicaceae</taxon>
        <taxon>Putridiphycobacter</taxon>
    </lineage>
</organism>
<sequence>MKHFISALSLLFFMACVPLQKYNDLQTNYDKMKLEQSNTNSTAIDLENRLKEIETQLELQKKSVSALKQDTLRLSQELKMIAVEYDKIGELNNALEQKFAGLQTKGSAETAKMIRDLEGTRIELQRKEDRLNELEKELNERSLILDKKEARIKELEDIIAKKDAAVMALKEKIAKALLGYTDKGLTVVEKNGKIYVSMEAKLLFDSGKMDVAVAGKEALVNLAKVLESQKDIEIIVEGHTDTDPLKGTVHPKDNWELSVLRATAVTKILLENSKMNPTMIMPAGRSSYLPVSEIDKAKNRRIEIIISPNLNELFTLIGTKS</sequence>
<name>A0A2W1NGD9_9FLAO</name>
<feature type="coiled-coil region" evidence="2">
    <location>
        <begin position="43"/>
        <end position="70"/>
    </location>
</feature>
<accession>A0A2W1NGD9</accession>
<dbReference type="Pfam" id="PF00691">
    <property type="entry name" value="OmpA"/>
    <property type="match status" value="1"/>
</dbReference>
<feature type="coiled-coil region" evidence="2">
    <location>
        <begin position="114"/>
        <end position="172"/>
    </location>
</feature>
<keyword evidence="5" id="KW-1185">Reference proteome</keyword>
<dbReference type="InterPro" id="IPR050330">
    <property type="entry name" value="Bact_OuterMem_StrucFunc"/>
</dbReference>
<dbReference type="PANTHER" id="PTHR30329:SF21">
    <property type="entry name" value="LIPOPROTEIN YIAD-RELATED"/>
    <property type="match status" value="1"/>
</dbReference>
<dbReference type="EMBL" id="QKSB01000005">
    <property type="protein sequence ID" value="PZE17096.1"/>
    <property type="molecule type" value="Genomic_DNA"/>
</dbReference>